<dbReference type="EMBL" id="JAELXT010000010">
    <property type="protein sequence ID" value="MBJ6126149.1"/>
    <property type="molecule type" value="Genomic_DNA"/>
</dbReference>
<protein>
    <submittedName>
        <fullName evidence="4">GNAT family N-acetyltransferase</fullName>
    </submittedName>
</protein>
<proteinExistence type="predicted"/>
<dbReference type="InterPro" id="IPR000182">
    <property type="entry name" value="GNAT_dom"/>
</dbReference>
<dbReference type="PANTHER" id="PTHR43800:SF1">
    <property type="entry name" value="PEPTIDYL-LYSINE N-ACETYLTRANSFERASE YJAB"/>
    <property type="match status" value="1"/>
</dbReference>
<accession>A0ABS0Y1G7</accession>
<dbReference type="CDD" id="cd04301">
    <property type="entry name" value="NAT_SF"/>
    <property type="match status" value="1"/>
</dbReference>
<sequence>MNARSVPIRLAQPSDLERLGAVERSAASVFRGVGLAWLADGDTMDSSVLAQLCRDKTLWVVVEEGDEPVGFLAAHELDECFYIAEVSVSLSHQRRGLGARLIETAIDHAIGAGFGRVTLTTYRDLAWNEPFYARLGFVEIDLAEAGPEHREKLQAEAEAGHDPALRCIMALGLDQPARSSRIAESRSNR</sequence>
<evidence type="ECO:0000256" key="2">
    <source>
        <dbReference type="ARBA" id="ARBA00023315"/>
    </source>
</evidence>
<name>A0ABS0Y1G7_9HYPH</name>
<evidence type="ECO:0000259" key="3">
    <source>
        <dbReference type="PROSITE" id="PS51186"/>
    </source>
</evidence>
<dbReference type="RefSeq" id="WP_199049402.1">
    <property type="nucleotide sequence ID" value="NZ_JAELXT010000010.1"/>
</dbReference>
<dbReference type="InterPro" id="IPR016181">
    <property type="entry name" value="Acyl_CoA_acyltransferase"/>
</dbReference>
<dbReference type="Pfam" id="PF00583">
    <property type="entry name" value="Acetyltransf_1"/>
    <property type="match status" value="1"/>
</dbReference>
<keyword evidence="1" id="KW-0808">Transferase</keyword>
<evidence type="ECO:0000313" key="4">
    <source>
        <dbReference type="EMBL" id="MBJ6126149.1"/>
    </source>
</evidence>
<evidence type="ECO:0000256" key="1">
    <source>
        <dbReference type="ARBA" id="ARBA00022679"/>
    </source>
</evidence>
<dbReference type="PANTHER" id="PTHR43800">
    <property type="entry name" value="PEPTIDYL-LYSINE N-ACETYLTRANSFERASE YJAB"/>
    <property type="match status" value="1"/>
</dbReference>
<dbReference type="Proteomes" id="UP000620670">
    <property type="component" value="Unassembled WGS sequence"/>
</dbReference>
<feature type="domain" description="N-acetyltransferase" evidence="3">
    <location>
        <begin position="6"/>
        <end position="156"/>
    </location>
</feature>
<evidence type="ECO:0000313" key="5">
    <source>
        <dbReference type="Proteomes" id="UP000620670"/>
    </source>
</evidence>
<dbReference type="SUPFAM" id="SSF55729">
    <property type="entry name" value="Acyl-CoA N-acyltransferases (Nat)"/>
    <property type="match status" value="1"/>
</dbReference>
<dbReference type="Gene3D" id="3.40.630.30">
    <property type="match status" value="1"/>
</dbReference>
<gene>
    <name evidence="4" type="ORF">JAO75_12130</name>
</gene>
<keyword evidence="5" id="KW-1185">Reference proteome</keyword>
<dbReference type="PROSITE" id="PS51186">
    <property type="entry name" value="GNAT"/>
    <property type="match status" value="1"/>
</dbReference>
<reference evidence="5" key="1">
    <citation type="submission" date="2020-12" db="EMBL/GenBank/DDBJ databases">
        <title>Hymenobacter sp.</title>
        <authorList>
            <person name="Kim M.K."/>
        </authorList>
    </citation>
    <scope>NUCLEOTIDE SEQUENCE [LARGE SCALE GENOMIC DNA]</scope>
    <source>
        <strain evidence="5">BT325</strain>
    </source>
</reference>
<keyword evidence="2" id="KW-0012">Acyltransferase</keyword>
<comment type="caution">
    <text evidence="4">The sequence shown here is derived from an EMBL/GenBank/DDBJ whole genome shotgun (WGS) entry which is preliminary data.</text>
</comment>
<organism evidence="4 5">
    <name type="scientific">Microvirga splendida</name>
    <dbReference type="NCBI Taxonomy" id="2795727"/>
    <lineage>
        <taxon>Bacteria</taxon>
        <taxon>Pseudomonadati</taxon>
        <taxon>Pseudomonadota</taxon>
        <taxon>Alphaproteobacteria</taxon>
        <taxon>Hyphomicrobiales</taxon>
        <taxon>Methylobacteriaceae</taxon>
        <taxon>Microvirga</taxon>
    </lineage>
</organism>